<dbReference type="SMR" id="A0A314KVF7"/>
<keyword evidence="1" id="KW-0472">Membrane</keyword>
<feature type="transmembrane region" description="Helical" evidence="1">
    <location>
        <begin position="48"/>
        <end position="69"/>
    </location>
</feature>
<sequence>FLISNDVMVVWTVMCYEIRDDYAPKHLKNFILVSTRNGIWPMLSSNHVYSSMHLFGVVGCLLISLMRYLNTSVIVKFFISVLQCFFK</sequence>
<feature type="non-terminal residue" evidence="2">
    <location>
        <position position="1"/>
    </location>
</feature>
<keyword evidence="1" id="KW-1133">Transmembrane helix</keyword>
<keyword evidence="1" id="KW-0812">Transmembrane</keyword>
<dbReference type="Proteomes" id="UP000187609">
    <property type="component" value="Unassembled WGS sequence"/>
</dbReference>
<dbReference type="AlphaFoldDB" id="A0A314KVF7"/>
<reference evidence="2" key="1">
    <citation type="submission" date="2016-11" db="EMBL/GenBank/DDBJ databases">
        <title>The genome of Nicotiana attenuata.</title>
        <authorList>
            <person name="Xu S."/>
            <person name="Brockmoeller T."/>
            <person name="Gaquerel E."/>
            <person name="Navarro A."/>
            <person name="Kuhl H."/>
            <person name="Gase K."/>
            <person name="Ling Z."/>
            <person name="Zhou W."/>
            <person name="Kreitzer C."/>
            <person name="Stanke M."/>
            <person name="Tang H."/>
            <person name="Lyons E."/>
            <person name="Pandey P."/>
            <person name="Pandey S.P."/>
            <person name="Timmermann B."/>
            <person name="Baldwin I.T."/>
        </authorList>
    </citation>
    <scope>NUCLEOTIDE SEQUENCE [LARGE SCALE GENOMIC DNA]</scope>
    <source>
        <strain evidence="2">UT</strain>
    </source>
</reference>
<protein>
    <submittedName>
        <fullName evidence="2">Uncharacterized protein</fullName>
    </submittedName>
</protein>
<keyword evidence="3" id="KW-1185">Reference proteome</keyword>
<name>A0A314KVF7_NICAT</name>
<dbReference type="Gramene" id="OIT33195">
    <property type="protein sequence ID" value="OIT33195"/>
    <property type="gene ID" value="A4A49_56051"/>
</dbReference>
<dbReference type="EMBL" id="MJEQ01000923">
    <property type="protein sequence ID" value="OIT33195.1"/>
    <property type="molecule type" value="Genomic_DNA"/>
</dbReference>
<organism evidence="2 3">
    <name type="scientific">Nicotiana attenuata</name>
    <name type="common">Coyote tobacco</name>
    <dbReference type="NCBI Taxonomy" id="49451"/>
    <lineage>
        <taxon>Eukaryota</taxon>
        <taxon>Viridiplantae</taxon>
        <taxon>Streptophyta</taxon>
        <taxon>Embryophyta</taxon>
        <taxon>Tracheophyta</taxon>
        <taxon>Spermatophyta</taxon>
        <taxon>Magnoliopsida</taxon>
        <taxon>eudicotyledons</taxon>
        <taxon>Gunneridae</taxon>
        <taxon>Pentapetalae</taxon>
        <taxon>asterids</taxon>
        <taxon>lamiids</taxon>
        <taxon>Solanales</taxon>
        <taxon>Solanaceae</taxon>
        <taxon>Nicotianoideae</taxon>
        <taxon>Nicotianeae</taxon>
        <taxon>Nicotiana</taxon>
    </lineage>
</organism>
<evidence type="ECO:0000256" key="1">
    <source>
        <dbReference type="SAM" id="Phobius"/>
    </source>
</evidence>
<evidence type="ECO:0000313" key="2">
    <source>
        <dbReference type="EMBL" id="OIT33195.1"/>
    </source>
</evidence>
<gene>
    <name evidence="2" type="ORF">A4A49_56051</name>
</gene>
<comment type="caution">
    <text evidence="2">The sequence shown here is derived from an EMBL/GenBank/DDBJ whole genome shotgun (WGS) entry which is preliminary data.</text>
</comment>
<evidence type="ECO:0000313" key="3">
    <source>
        <dbReference type="Proteomes" id="UP000187609"/>
    </source>
</evidence>
<accession>A0A314KVF7</accession>
<proteinExistence type="predicted"/>